<evidence type="ECO:0000313" key="1">
    <source>
        <dbReference type="EMBL" id="ATZ48074.1"/>
    </source>
</evidence>
<organism evidence="1 2">
    <name type="scientific">Botryotinia fuckeliana (strain B05.10)</name>
    <name type="common">Noble rot fungus</name>
    <name type="synonym">Botrytis cinerea</name>
    <dbReference type="NCBI Taxonomy" id="332648"/>
    <lineage>
        <taxon>Eukaryota</taxon>
        <taxon>Fungi</taxon>
        <taxon>Dikarya</taxon>
        <taxon>Ascomycota</taxon>
        <taxon>Pezizomycotina</taxon>
        <taxon>Leotiomycetes</taxon>
        <taxon>Helotiales</taxon>
        <taxon>Sclerotiniaceae</taxon>
        <taxon>Botrytis</taxon>
    </lineage>
</organism>
<protein>
    <submittedName>
        <fullName evidence="1">Uncharacterized protein</fullName>
    </submittedName>
</protein>
<gene>
    <name evidence="1" type="ORF">BCIN_03g03280</name>
</gene>
<proteinExistence type="predicted"/>
<dbReference type="Proteomes" id="UP000001798">
    <property type="component" value="Chromosome 3"/>
</dbReference>
<keyword evidence="2" id="KW-1185">Reference proteome</keyword>
<dbReference type="AlphaFoldDB" id="A0A384JCN0"/>
<reference evidence="1 2" key="2">
    <citation type="journal article" date="2012" name="Eukaryot. Cell">
        <title>Genome update of Botrytis cinerea strains B05.10 and T4.</title>
        <authorList>
            <person name="Staats M."/>
            <person name="van Kan J.A."/>
        </authorList>
    </citation>
    <scope>NUCLEOTIDE SEQUENCE [LARGE SCALE GENOMIC DNA]</scope>
    <source>
        <strain evidence="1 2">B05.10</strain>
    </source>
</reference>
<reference evidence="1 2" key="3">
    <citation type="journal article" date="2017" name="Mol. Plant Pathol.">
        <title>A gapless genome sequence of the fungus Botrytis cinerea.</title>
        <authorList>
            <person name="Van Kan J.A."/>
            <person name="Stassen J.H."/>
            <person name="Mosbach A."/>
            <person name="Van Der Lee T.A."/>
            <person name="Faino L."/>
            <person name="Farmer A.D."/>
            <person name="Papasotiriou D.G."/>
            <person name="Zhou S."/>
            <person name="Seidl M.F."/>
            <person name="Cottam E."/>
            <person name="Edel D."/>
            <person name="Hahn M."/>
            <person name="Schwartz D.C."/>
            <person name="Dietrich R.A."/>
            <person name="Widdison S."/>
            <person name="Scalliet G."/>
        </authorList>
    </citation>
    <scope>NUCLEOTIDE SEQUENCE [LARGE SCALE GENOMIC DNA]</scope>
    <source>
        <strain evidence="1 2">B05.10</strain>
    </source>
</reference>
<dbReference type="OrthoDB" id="25826at2759"/>
<evidence type="ECO:0000313" key="2">
    <source>
        <dbReference type="Proteomes" id="UP000001798"/>
    </source>
</evidence>
<sequence length="134" mass="15304">MSDPQNPNIKSRNTPQWALYQRDMFWKDNTGEVPPFSTDPGDLEDLAKESLTKGGWYSITLPVTQANLTLISRTDRHFTATESSLECSSIRTIAIQRRKSLATRSAHQSDLHLSASIKYTIHWPSYLLLRLQKN</sequence>
<name>A0A384JCN0_BOTFB</name>
<dbReference type="EMBL" id="CP009807">
    <property type="protein sequence ID" value="ATZ48074.1"/>
    <property type="molecule type" value="Genomic_DNA"/>
</dbReference>
<accession>A0A384JCN0</accession>
<reference evidence="1 2" key="1">
    <citation type="journal article" date="2011" name="PLoS Genet.">
        <title>Genomic analysis of the necrotrophic fungal pathogens Sclerotinia sclerotiorum and Botrytis cinerea.</title>
        <authorList>
            <person name="Amselem J."/>
            <person name="Cuomo C.A."/>
            <person name="van Kan J.A."/>
            <person name="Viaud M."/>
            <person name="Benito E.P."/>
            <person name="Couloux A."/>
            <person name="Coutinho P.M."/>
            <person name="de Vries R.P."/>
            <person name="Dyer P.S."/>
            <person name="Fillinger S."/>
            <person name="Fournier E."/>
            <person name="Gout L."/>
            <person name="Hahn M."/>
            <person name="Kohn L."/>
            <person name="Lapalu N."/>
            <person name="Plummer K.M."/>
            <person name="Pradier J.M."/>
            <person name="Quevillon E."/>
            <person name="Sharon A."/>
            <person name="Simon A."/>
            <person name="ten Have A."/>
            <person name="Tudzynski B."/>
            <person name="Tudzynski P."/>
            <person name="Wincker P."/>
            <person name="Andrew M."/>
            <person name="Anthouard V."/>
            <person name="Beever R.E."/>
            <person name="Beffa R."/>
            <person name="Benoit I."/>
            <person name="Bouzid O."/>
            <person name="Brault B."/>
            <person name="Chen Z."/>
            <person name="Choquer M."/>
            <person name="Collemare J."/>
            <person name="Cotton P."/>
            <person name="Danchin E.G."/>
            <person name="Da Silva C."/>
            <person name="Gautier A."/>
            <person name="Giraud C."/>
            <person name="Giraud T."/>
            <person name="Gonzalez C."/>
            <person name="Grossetete S."/>
            <person name="Guldener U."/>
            <person name="Henrissat B."/>
            <person name="Howlett B.J."/>
            <person name="Kodira C."/>
            <person name="Kretschmer M."/>
            <person name="Lappartient A."/>
            <person name="Leroch M."/>
            <person name="Levis C."/>
            <person name="Mauceli E."/>
            <person name="Neuveglise C."/>
            <person name="Oeser B."/>
            <person name="Pearson M."/>
            <person name="Poulain J."/>
            <person name="Poussereau N."/>
            <person name="Quesneville H."/>
            <person name="Rascle C."/>
            <person name="Schumacher J."/>
            <person name="Segurens B."/>
            <person name="Sexton A."/>
            <person name="Silva E."/>
            <person name="Sirven C."/>
            <person name="Soanes D.M."/>
            <person name="Talbot N.J."/>
            <person name="Templeton M."/>
            <person name="Yandava C."/>
            <person name="Yarden O."/>
            <person name="Zeng Q."/>
            <person name="Rollins J.A."/>
            <person name="Lebrun M.H."/>
            <person name="Dickman M."/>
        </authorList>
    </citation>
    <scope>NUCLEOTIDE SEQUENCE [LARGE SCALE GENOMIC DNA]</scope>
    <source>
        <strain evidence="1 2">B05.10</strain>
    </source>
</reference>
<dbReference type="GeneID" id="5441167"/>
<dbReference type="VEuPathDB" id="FungiDB:Bcin03g03280"/>
<dbReference type="RefSeq" id="XP_024547657.1">
    <property type="nucleotide sequence ID" value="XM_024691884.1"/>
</dbReference>